<reference evidence="2 3" key="1">
    <citation type="submission" date="2021-03" db="EMBL/GenBank/DDBJ databases">
        <title>Thermosipho ferrireducens sp.nov., an anaerobic thermophilic iron-reducing bacterium isolated from a deep-sea hydrothermal sulfide deposits.</title>
        <authorList>
            <person name="Zeng X."/>
            <person name="Chen Y."/>
            <person name="Shao Z."/>
        </authorList>
    </citation>
    <scope>NUCLEOTIDE SEQUENCE [LARGE SCALE GENOMIC DNA]</scope>
    <source>
        <strain evidence="2 3">JL129W03</strain>
    </source>
</reference>
<name>A0ABX7S781_9BACT</name>
<gene>
    <name evidence="2" type="ORF">JYK00_02730</name>
</gene>
<dbReference type="CDD" id="cd00851">
    <property type="entry name" value="MTH1175"/>
    <property type="match status" value="1"/>
</dbReference>
<dbReference type="PANTHER" id="PTHR42983:SF1">
    <property type="entry name" value="IRON-MOLYBDENUM PROTEIN"/>
    <property type="match status" value="1"/>
</dbReference>
<evidence type="ECO:0000259" key="1">
    <source>
        <dbReference type="Pfam" id="PF02579"/>
    </source>
</evidence>
<dbReference type="Gene3D" id="3.30.420.130">
    <property type="entry name" value="Dinitrogenase iron-molybdenum cofactor biosynthesis domain"/>
    <property type="match status" value="1"/>
</dbReference>
<dbReference type="PANTHER" id="PTHR42983">
    <property type="entry name" value="DINITROGENASE IRON-MOLYBDENUM COFACTOR PROTEIN-RELATED"/>
    <property type="match status" value="1"/>
</dbReference>
<dbReference type="RefSeq" id="WP_207567176.1">
    <property type="nucleotide sequence ID" value="NZ_CP071446.1"/>
</dbReference>
<accession>A0ABX7S781</accession>
<dbReference type="InterPro" id="IPR036105">
    <property type="entry name" value="DiNase_FeMo-co_biosyn_sf"/>
</dbReference>
<dbReference type="SUPFAM" id="SSF53146">
    <property type="entry name" value="Nitrogenase accessory factor-like"/>
    <property type="match status" value="1"/>
</dbReference>
<dbReference type="InterPro" id="IPR033913">
    <property type="entry name" value="MTH1175_dom"/>
</dbReference>
<keyword evidence="3" id="KW-1185">Reference proteome</keyword>
<dbReference type="Pfam" id="PF02579">
    <property type="entry name" value="Nitro_FeMo-Co"/>
    <property type="match status" value="1"/>
</dbReference>
<protein>
    <submittedName>
        <fullName evidence="2">NifB/NifX family molybdenum-iron cluster-binding protein</fullName>
    </submittedName>
</protein>
<feature type="domain" description="Dinitrogenase iron-molybdenum cofactor biosynthesis" evidence="1">
    <location>
        <begin position="14"/>
        <end position="103"/>
    </location>
</feature>
<sequence>MIIAIPVVENKGKDSRISEHFGHAPFFAFVEIENGSVKEILVERNPYEEHEPGAIPEYISSKKVSVLIVRGIGARAVEFLKRFEINVIRGASGTVEEVINSYLKGILKDTDYRVKEKFHSH</sequence>
<dbReference type="EMBL" id="CP071446">
    <property type="protein sequence ID" value="QTA38457.1"/>
    <property type="molecule type" value="Genomic_DNA"/>
</dbReference>
<dbReference type="InterPro" id="IPR003731">
    <property type="entry name" value="Di-Nase_FeMo-co_biosynth"/>
</dbReference>
<evidence type="ECO:0000313" key="2">
    <source>
        <dbReference type="EMBL" id="QTA38457.1"/>
    </source>
</evidence>
<dbReference type="Proteomes" id="UP000671862">
    <property type="component" value="Chromosome"/>
</dbReference>
<organism evidence="2 3">
    <name type="scientific">Thermosipho ferrireducens</name>
    <dbReference type="NCBI Taxonomy" id="2571116"/>
    <lineage>
        <taxon>Bacteria</taxon>
        <taxon>Thermotogati</taxon>
        <taxon>Thermotogota</taxon>
        <taxon>Thermotogae</taxon>
        <taxon>Thermotogales</taxon>
        <taxon>Fervidobacteriaceae</taxon>
        <taxon>Thermosipho</taxon>
    </lineage>
</organism>
<proteinExistence type="predicted"/>
<evidence type="ECO:0000313" key="3">
    <source>
        <dbReference type="Proteomes" id="UP000671862"/>
    </source>
</evidence>